<organism evidence="2 3">
    <name type="scientific">Chloroflexus aggregans (strain MD-66 / DSM 9485)</name>
    <dbReference type="NCBI Taxonomy" id="326427"/>
    <lineage>
        <taxon>Bacteria</taxon>
        <taxon>Bacillati</taxon>
        <taxon>Chloroflexota</taxon>
        <taxon>Chloroflexia</taxon>
        <taxon>Chloroflexales</taxon>
        <taxon>Chloroflexineae</taxon>
        <taxon>Chloroflexaceae</taxon>
        <taxon>Chloroflexus</taxon>
    </lineage>
</organism>
<protein>
    <submittedName>
        <fullName evidence="2">Uncharacterized protein</fullName>
    </submittedName>
</protein>
<sequence>MQSTEPGMIIAVLHRARLKPPSTLVRNIDTAQSQAGERTNSIEPVGHQQQRSGYYRAAYGKPGDATEPILGFTV</sequence>
<evidence type="ECO:0000313" key="3">
    <source>
        <dbReference type="Proteomes" id="UP000002508"/>
    </source>
</evidence>
<proteinExistence type="predicted"/>
<dbReference type="EMBL" id="CP001337">
    <property type="protein sequence ID" value="ACL25961.1"/>
    <property type="molecule type" value="Genomic_DNA"/>
</dbReference>
<accession>B8G7C6</accession>
<dbReference type="AlphaFoldDB" id="B8G7C6"/>
<gene>
    <name evidence="2" type="ordered locus">Cagg_3103</name>
</gene>
<dbReference type="KEGG" id="cag:Cagg_3103"/>
<dbReference type="HOGENOM" id="CLU_2680996_0_0_0"/>
<dbReference type="STRING" id="326427.Cagg_3103"/>
<keyword evidence="3" id="KW-1185">Reference proteome</keyword>
<feature type="region of interest" description="Disordered" evidence="1">
    <location>
        <begin position="32"/>
        <end position="51"/>
    </location>
</feature>
<evidence type="ECO:0000256" key="1">
    <source>
        <dbReference type="SAM" id="MobiDB-lite"/>
    </source>
</evidence>
<reference evidence="2" key="1">
    <citation type="submission" date="2008-12" db="EMBL/GenBank/DDBJ databases">
        <title>Complete sequence of Chloroflexus aggregans DSM 9485.</title>
        <authorList>
            <consortium name="US DOE Joint Genome Institute"/>
            <person name="Lucas S."/>
            <person name="Copeland A."/>
            <person name="Lapidus A."/>
            <person name="Glavina del Rio T."/>
            <person name="Dalin E."/>
            <person name="Tice H."/>
            <person name="Pitluck S."/>
            <person name="Foster B."/>
            <person name="Larimer F."/>
            <person name="Land M."/>
            <person name="Hauser L."/>
            <person name="Kyrpides N."/>
            <person name="Mikhailova N."/>
            <person name="Bryant D."/>
            <person name="Richardson P."/>
        </authorList>
    </citation>
    <scope>NUCLEOTIDE SEQUENCE</scope>
    <source>
        <strain evidence="2">DSM 9485</strain>
    </source>
</reference>
<evidence type="ECO:0000313" key="2">
    <source>
        <dbReference type="EMBL" id="ACL25961.1"/>
    </source>
</evidence>
<name>B8G7C6_CHLAD</name>
<dbReference type="Proteomes" id="UP000002508">
    <property type="component" value="Chromosome"/>
</dbReference>